<evidence type="ECO:0000256" key="3">
    <source>
        <dbReference type="ARBA" id="ARBA00022801"/>
    </source>
</evidence>
<dbReference type="GO" id="GO:0009253">
    <property type="term" value="P:peptidoglycan catabolic process"/>
    <property type="evidence" value="ECO:0007669"/>
    <property type="project" value="InterPro"/>
</dbReference>
<keyword evidence="3 6" id="KW-0378">Hydrolase</keyword>
<gene>
    <name evidence="6" type="ORF">FHS74_000383</name>
</gene>
<dbReference type="InterPro" id="IPR051206">
    <property type="entry name" value="NAMLAA_amidase_2"/>
</dbReference>
<name>A0A7X0AVH6_9PROT</name>
<feature type="domain" description="N-acetylmuramoyl-L-alanine amidase" evidence="5">
    <location>
        <begin position="10"/>
        <end position="147"/>
    </location>
</feature>
<comment type="catalytic activity">
    <reaction evidence="1">
        <text>Hydrolyzes the link between N-acetylmuramoyl residues and L-amino acid residues in certain cell-wall glycopeptides.</text>
        <dbReference type="EC" id="3.5.1.28"/>
    </reaction>
</comment>
<dbReference type="CDD" id="cd06583">
    <property type="entry name" value="PGRP"/>
    <property type="match status" value="1"/>
</dbReference>
<dbReference type="GO" id="GO:0008745">
    <property type="term" value="F:N-acetylmuramoyl-L-alanine amidase activity"/>
    <property type="evidence" value="ECO:0007669"/>
    <property type="project" value="UniProtKB-EC"/>
</dbReference>
<evidence type="ECO:0000256" key="2">
    <source>
        <dbReference type="ARBA" id="ARBA00011901"/>
    </source>
</evidence>
<dbReference type="Pfam" id="PF01510">
    <property type="entry name" value="Amidase_2"/>
    <property type="match status" value="1"/>
</dbReference>
<sequence>MPLTVHHRPSPNHGPRPAGATVDILVLHYTGMATAQAALDRLCDEAAQVSAHYLVEEDGAVWRLVDERRRAWHAGRGAWGAAHDVNSRSIGVEIVNPGHEFGYHPFPDAQMRAVTELCQGILRRWPIPPGNVIAHSDLAPDRKQDPGELFDWRGLAMAGVGLWPRAADGPSADGPPVMASMVTDSMVAALLSRLGYSLDGMDLALPLRAFQRHWHPQALGEPADGETIRRLRDLVAQVSAPNPSGTLAQPAE</sequence>
<evidence type="ECO:0000256" key="4">
    <source>
        <dbReference type="ARBA" id="ARBA00023316"/>
    </source>
</evidence>
<dbReference type="SUPFAM" id="SSF55846">
    <property type="entry name" value="N-acetylmuramoyl-L-alanine amidase-like"/>
    <property type="match status" value="1"/>
</dbReference>
<dbReference type="EC" id="3.5.1.28" evidence="2"/>
<dbReference type="EMBL" id="JACIIZ010000001">
    <property type="protein sequence ID" value="MBB6249850.1"/>
    <property type="molecule type" value="Genomic_DNA"/>
</dbReference>
<comment type="caution">
    <text evidence="6">The sequence shown here is derived from an EMBL/GenBank/DDBJ whole genome shotgun (WGS) entry which is preliminary data.</text>
</comment>
<dbReference type="AlphaFoldDB" id="A0A7X0AVH6"/>
<reference evidence="6 7" key="1">
    <citation type="submission" date="2020-08" db="EMBL/GenBank/DDBJ databases">
        <title>Genomic Encyclopedia of Type Strains, Phase IV (KMG-IV): sequencing the most valuable type-strain genomes for metagenomic binning, comparative biology and taxonomic classification.</title>
        <authorList>
            <person name="Goeker M."/>
        </authorList>
    </citation>
    <scope>NUCLEOTIDE SEQUENCE [LARGE SCALE GENOMIC DNA]</scope>
    <source>
        <strain evidence="6 7">DSM 22198</strain>
    </source>
</reference>
<dbReference type="InterPro" id="IPR002502">
    <property type="entry name" value="Amidase_domain"/>
</dbReference>
<keyword evidence="7" id="KW-1185">Reference proteome</keyword>
<keyword evidence="4" id="KW-0961">Cell wall biogenesis/degradation</keyword>
<dbReference type="SUPFAM" id="SSF47090">
    <property type="entry name" value="PGBD-like"/>
    <property type="match status" value="1"/>
</dbReference>
<accession>A0A7X0AVH6</accession>
<dbReference type="GO" id="GO:0019867">
    <property type="term" value="C:outer membrane"/>
    <property type="evidence" value="ECO:0007669"/>
    <property type="project" value="TreeGrafter"/>
</dbReference>
<dbReference type="SMART" id="SM00644">
    <property type="entry name" value="Ami_2"/>
    <property type="match status" value="1"/>
</dbReference>
<evidence type="ECO:0000256" key="1">
    <source>
        <dbReference type="ARBA" id="ARBA00001561"/>
    </source>
</evidence>
<dbReference type="InterPro" id="IPR036505">
    <property type="entry name" value="Amidase/PGRP_sf"/>
</dbReference>
<protein>
    <recommendedName>
        <fullName evidence="2">N-acetylmuramoyl-L-alanine amidase</fullName>
        <ecNumber evidence="2">3.5.1.28</ecNumber>
    </recommendedName>
</protein>
<dbReference type="GO" id="GO:0009254">
    <property type="term" value="P:peptidoglycan turnover"/>
    <property type="evidence" value="ECO:0007669"/>
    <property type="project" value="TreeGrafter"/>
</dbReference>
<dbReference type="PANTHER" id="PTHR30417:SF1">
    <property type="entry name" value="N-ACETYLMURAMOYL-L-ALANINE AMIDASE AMID"/>
    <property type="match status" value="1"/>
</dbReference>
<dbReference type="RefSeq" id="WP_184796920.1">
    <property type="nucleotide sequence ID" value="NZ_JACIIZ010000001.1"/>
</dbReference>
<proteinExistence type="predicted"/>
<dbReference type="GO" id="GO:0071555">
    <property type="term" value="P:cell wall organization"/>
    <property type="evidence" value="ECO:0007669"/>
    <property type="project" value="UniProtKB-KW"/>
</dbReference>
<evidence type="ECO:0000313" key="7">
    <source>
        <dbReference type="Proteomes" id="UP000539175"/>
    </source>
</evidence>
<dbReference type="PANTHER" id="PTHR30417">
    <property type="entry name" value="N-ACETYLMURAMOYL-L-ALANINE AMIDASE AMID"/>
    <property type="match status" value="1"/>
</dbReference>
<organism evidence="6 7">
    <name type="scientific">Nitrospirillum iridis</name>
    <dbReference type="NCBI Taxonomy" id="765888"/>
    <lineage>
        <taxon>Bacteria</taxon>
        <taxon>Pseudomonadati</taxon>
        <taxon>Pseudomonadota</taxon>
        <taxon>Alphaproteobacteria</taxon>
        <taxon>Rhodospirillales</taxon>
        <taxon>Azospirillaceae</taxon>
        <taxon>Nitrospirillum</taxon>
    </lineage>
</organism>
<dbReference type="Proteomes" id="UP000539175">
    <property type="component" value="Unassembled WGS sequence"/>
</dbReference>
<dbReference type="Gene3D" id="3.40.80.10">
    <property type="entry name" value="Peptidoglycan recognition protein-like"/>
    <property type="match status" value="1"/>
</dbReference>
<dbReference type="InterPro" id="IPR036365">
    <property type="entry name" value="PGBD-like_sf"/>
</dbReference>
<evidence type="ECO:0000259" key="5">
    <source>
        <dbReference type="SMART" id="SM00644"/>
    </source>
</evidence>
<evidence type="ECO:0000313" key="6">
    <source>
        <dbReference type="EMBL" id="MBB6249850.1"/>
    </source>
</evidence>